<dbReference type="PROSITE" id="PS01188">
    <property type="entry name" value="ELO"/>
    <property type="match status" value="1"/>
</dbReference>
<evidence type="ECO:0000256" key="6">
    <source>
        <dbReference type="ARBA" id="ARBA00022989"/>
    </source>
</evidence>
<accession>A0ABM0M8K1</accession>
<dbReference type="PANTHER" id="PTHR11157">
    <property type="entry name" value="FATTY ACID ACYL TRANSFERASE-RELATED"/>
    <property type="match status" value="1"/>
</dbReference>
<keyword evidence="11" id="KW-1185">Reference proteome</keyword>
<keyword evidence="5 10" id="KW-0276">Fatty acid metabolism</keyword>
<feature type="transmembrane region" description="Helical" evidence="10">
    <location>
        <begin position="31"/>
        <end position="48"/>
    </location>
</feature>
<feature type="transmembrane region" description="Helical" evidence="10">
    <location>
        <begin position="158"/>
        <end position="179"/>
    </location>
</feature>
<evidence type="ECO:0000256" key="3">
    <source>
        <dbReference type="ARBA" id="ARBA00022679"/>
    </source>
</evidence>
<keyword evidence="3 10" id="KW-0808">Transferase</keyword>
<evidence type="ECO:0000256" key="8">
    <source>
        <dbReference type="ARBA" id="ARBA00023136"/>
    </source>
</evidence>
<feature type="transmembrane region" description="Helical" evidence="10">
    <location>
        <begin position="133"/>
        <end position="152"/>
    </location>
</feature>
<evidence type="ECO:0000256" key="10">
    <source>
        <dbReference type="RuleBase" id="RU361115"/>
    </source>
</evidence>
<evidence type="ECO:0000256" key="2">
    <source>
        <dbReference type="ARBA" id="ARBA00022516"/>
    </source>
</evidence>
<organism evidence="11 12">
    <name type="scientific">Saccoglossus kowalevskii</name>
    <name type="common">Acorn worm</name>
    <dbReference type="NCBI Taxonomy" id="10224"/>
    <lineage>
        <taxon>Eukaryota</taxon>
        <taxon>Metazoa</taxon>
        <taxon>Hemichordata</taxon>
        <taxon>Enteropneusta</taxon>
        <taxon>Harrimaniidae</taxon>
        <taxon>Saccoglossus</taxon>
    </lineage>
</organism>
<keyword evidence="8 10" id="KW-0472">Membrane</keyword>
<dbReference type="PANTHER" id="PTHR11157:SF17">
    <property type="entry name" value="ELONGATION OF VERY LONG CHAIN FATTY ACIDS PROTEIN 6"/>
    <property type="match status" value="1"/>
</dbReference>
<dbReference type="InterPro" id="IPR002076">
    <property type="entry name" value="ELO_fam"/>
</dbReference>
<evidence type="ECO:0000256" key="1">
    <source>
        <dbReference type="ARBA" id="ARBA00004141"/>
    </source>
</evidence>
<keyword evidence="4 10" id="KW-0812">Transmembrane</keyword>
<feature type="transmembrane region" description="Helical" evidence="10">
    <location>
        <begin position="230"/>
        <end position="249"/>
    </location>
</feature>
<comment type="catalytic activity">
    <reaction evidence="10">
        <text>a very-long-chain acyl-CoA + malonyl-CoA + H(+) = a very-long-chain 3-oxoacyl-CoA + CO2 + CoA</text>
        <dbReference type="Rhea" id="RHEA:32727"/>
        <dbReference type="ChEBI" id="CHEBI:15378"/>
        <dbReference type="ChEBI" id="CHEBI:16526"/>
        <dbReference type="ChEBI" id="CHEBI:57287"/>
        <dbReference type="ChEBI" id="CHEBI:57384"/>
        <dbReference type="ChEBI" id="CHEBI:90725"/>
        <dbReference type="ChEBI" id="CHEBI:90736"/>
        <dbReference type="EC" id="2.3.1.199"/>
    </reaction>
</comment>
<dbReference type="GeneID" id="102807262"/>
<sequence>MVEYWFTTEVERNYDANYWHNVFLEHWTDSFVYSAIYLILVFAGRKVMQHRQKFDLHKVLAVWSGSMAVFSLIGFLRVFPKLLEEYNQGGWQRTLCDQSFMEGVSGFWSLAFTLSKVAELFDTMFIVLRKQKLVFLHWYHHVTVLIYTWYAFTDGIPYGIYFHVMNYGIHALMYSYYAIRASRLVKIPVQINIAITFLQLCQMIVGIYLNIYAYFKLENTKTCPVYYNNIYWSLAMYYTYFLLFSHFFYSTYMAPGKGKPELKTEKVLHNGFVSKKLN</sequence>
<evidence type="ECO:0000313" key="11">
    <source>
        <dbReference type="Proteomes" id="UP000694865"/>
    </source>
</evidence>
<reference evidence="12" key="1">
    <citation type="submission" date="2025-08" db="UniProtKB">
        <authorList>
            <consortium name="RefSeq"/>
        </authorList>
    </citation>
    <scope>IDENTIFICATION</scope>
    <source>
        <tissue evidence="12">Testes</tissue>
    </source>
</reference>
<protein>
    <recommendedName>
        <fullName evidence="10">Elongation of very long chain fatty acids protein</fullName>
        <ecNumber evidence="10">2.3.1.199</ecNumber>
    </recommendedName>
    <alternativeName>
        <fullName evidence="10">Very-long-chain 3-oxoacyl-CoA synthase</fullName>
    </alternativeName>
</protein>
<feature type="transmembrane region" description="Helical" evidence="10">
    <location>
        <begin position="60"/>
        <end position="79"/>
    </location>
</feature>
<evidence type="ECO:0000256" key="9">
    <source>
        <dbReference type="ARBA" id="ARBA00023160"/>
    </source>
</evidence>
<evidence type="ECO:0000256" key="7">
    <source>
        <dbReference type="ARBA" id="ARBA00023098"/>
    </source>
</evidence>
<name>A0ABM0M8K1_SACKO</name>
<dbReference type="EC" id="2.3.1.199" evidence="10"/>
<comment type="similarity">
    <text evidence="10">Belongs to the ELO family.</text>
</comment>
<proteinExistence type="inferred from homology"/>
<feature type="transmembrane region" description="Helical" evidence="10">
    <location>
        <begin position="99"/>
        <end position="121"/>
    </location>
</feature>
<keyword evidence="9 10" id="KW-0275">Fatty acid biosynthesis</keyword>
<feature type="transmembrane region" description="Helical" evidence="10">
    <location>
        <begin position="191"/>
        <end position="215"/>
    </location>
</feature>
<evidence type="ECO:0000313" key="12">
    <source>
        <dbReference type="RefSeq" id="XP_006816342.1"/>
    </source>
</evidence>
<evidence type="ECO:0000256" key="4">
    <source>
        <dbReference type="ARBA" id="ARBA00022692"/>
    </source>
</evidence>
<comment type="subcellular location">
    <subcellularLocation>
        <location evidence="1">Membrane</location>
        <topology evidence="1">Multi-pass membrane protein</topology>
    </subcellularLocation>
</comment>
<keyword evidence="7 10" id="KW-0443">Lipid metabolism</keyword>
<dbReference type="Proteomes" id="UP000694865">
    <property type="component" value="Unplaced"/>
</dbReference>
<evidence type="ECO:0000256" key="5">
    <source>
        <dbReference type="ARBA" id="ARBA00022832"/>
    </source>
</evidence>
<gene>
    <name evidence="12" type="primary">LOC102807262</name>
</gene>
<keyword evidence="6 10" id="KW-1133">Transmembrane helix</keyword>
<dbReference type="RefSeq" id="XP_006816342.1">
    <property type="nucleotide sequence ID" value="XM_006816279.1"/>
</dbReference>
<dbReference type="InterPro" id="IPR030457">
    <property type="entry name" value="ELO_CS"/>
</dbReference>
<dbReference type="Pfam" id="PF01151">
    <property type="entry name" value="ELO"/>
    <property type="match status" value="1"/>
</dbReference>
<keyword evidence="2 10" id="KW-0444">Lipid biosynthesis</keyword>